<evidence type="ECO:0000313" key="6">
    <source>
        <dbReference type="Proteomes" id="UP000584374"/>
    </source>
</evidence>
<dbReference type="Pfam" id="PF01047">
    <property type="entry name" value="MarR"/>
    <property type="match status" value="1"/>
</dbReference>
<name>A0A840QKM0_9PSEU</name>
<comment type="caution">
    <text evidence="5">The sequence shown here is derived from an EMBL/GenBank/DDBJ whole genome shotgun (WGS) entry which is preliminary data.</text>
</comment>
<evidence type="ECO:0000256" key="1">
    <source>
        <dbReference type="ARBA" id="ARBA00023015"/>
    </source>
</evidence>
<dbReference type="PRINTS" id="PR00598">
    <property type="entry name" value="HTHMARR"/>
</dbReference>
<dbReference type="SUPFAM" id="SSF46785">
    <property type="entry name" value="Winged helix' DNA-binding domain"/>
    <property type="match status" value="1"/>
</dbReference>
<dbReference type="PANTHER" id="PTHR42756">
    <property type="entry name" value="TRANSCRIPTIONAL REGULATOR, MARR"/>
    <property type="match status" value="1"/>
</dbReference>
<dbReference type="PROSITE" id="PS50995">
    <property type="entry name" value="HTH_MARR_2"/>
    <property type="match status" value="1"/>
</dbReference>
<evidence type="ECO:0000259" key="4">
    <source>
        <dbReference type="PROSITE" id="PS50995"/>
    </source>
</evidence>
<dbReference type="InterPro" id="IPR036390">
    <property type="entry name" value="WH_DNA-bd_sf"/>
</dbReference>
<dbReference type="GO" id="GO:0003677">
    <property type="term" value="F:DNA binding"/>
    <property type="evidence" value="ECO:0007669"/>
    <property type="project" value="UniProtKB-KW"/>
</dbReference>
<proteinExistence type="predicted"/>
<dbReference type="Proteomes" id="UP000584374">
    <property type="component" value="Unassembled WGS sequence"/>
</dbReference>
<evidence type="ECO:0000256" key="3">
    <source>
        <dbReference type="ARBA" id="ARBA00023163"/>
    </source>
</evidence>
<dbReference type="SMART" id="SM00347">
    <property type="entry name" value="HTH_MARR"/>
    <property type="match status" value="1"/>
</dbReference>
<dbReference type="InterPro" id="IPR036388">
    <property type="entry name" value="WH-like_DNA-bd_sf"/>
</dbReference>
<organism evidence="5 6">
    <name type="scientific">Saccharopolyspora phatthalungensis</name>
    <dbReference type="NCBI Taxonomy" id="664693"/>
    <lineage>
        <taxon>Bacteria</taxon>
        <taxon>Bacillati</taxon>
        <taxon>Actinomycetota</taxon>
        <taxon>Actinomycetes</taxon>
        <taxon>Pseudonocardiales</taxon>
        <taxon>Pseudonocardiaceae</taxon>
        <taxon>Saccharopolyspora</taxon>
    </lineage>
</organism>
<dbReference type="Gene3D" id="1.10.10.10">
    <property type="entry name" value="Winged helix-like DNA-binding domain superfamily/Winged helix DNA-binding domain"/>
    <property type="match status" value="1"/>
</dbReference>
<reference evidence="5 6" key="1">
    <citation type="submission" date="2020-08" db="EMBL/GenBank/DDBJ databases">
        <title>Sequencing the genomes of 1000 actinobacteria strains.</title>
        <authorList>
            <person name="Klenk H.-P."/>
        </authorList>
    </citation>
    <scope>NUCLEOTIDE SEQUENCE [LARGE SCALE GENOMIC DNA]</scope>
    <source>
        <strain evidence="5 6">DSM 45584</strain>
    </source>
</reference>
<evidence type="ECO:0000313" key="5">
    <source>
        <dbReference type="EMBL" id="MBB5159073.1"/>
    </source>
</evidence>
<dbReference type="InterPro" id="IPR000835">
    <property type="entry name" value="HTH_MarR-typ"/>
</dbReference>
<dbReference type="RefSeq" id="WP_184731263.1">
    <property type="nucleotide sequence ID" value="NZ_JACHIW010000002.1"/>
</dbReference>
<keyword evidence="6" id="KW-1185">Reference proteome</keyword>
<accession>A0A840QKM0</accession>
<protein>
    <submittedName>
        <fullName evidence="5">DNA-binding MarR family transcriptional regulator</fullName>
    </submittedName>
</protein>
<sequence>MTSEPATHVDELADPGLGGPVSQTLARIARLHRVAGGRLLRPTSLCSGQEFLMMFLWNAGTIRQPELTRILDLDPSTVTLMLQRLEQGGHVTRSRDPLDRRVMLVQATPESYELRSEVANAWTRLEELVLDGFDGGERDEFARLLAKVEKNLRSETEGRPEPQVS</sequence>
<evidence type="ECO:0000256" key="2">
    <source>
        <dbReference type="ARBA" id="ARBA00023125"/>
    </source>
</evidence>
<feature type="domain" description="HTH marR-type" evidence="4">
    <location>
        <begin position="18"/>
        <end position="150"/>
    </location>
</feature>
<keyword evidence="3" id="KW-0804">Transcription</keyword>
<gene>
    <name evidence="5" type="ORF">BJ970_006672</name>
</gene>
<dbReference type="EMBL" id="JACHIW010000002">
    <property type="protein sequence ID" value="MBB5159073.1"/>
    <property type="molecule type" value="Genomic_DNA"/>
</dbReference>
<keyword evidence="1" id="KW-0805">Transcription regulation</keyword>
<dbReference type="PANTHER" id="PTHR42756:SF1">
    <property type="entry name" value="TRANSCRIPTIONAL REPRESSOR OF EMRAB OPERON"/>
    <property type="match status" value="1"/>
</dbReference>
<dbReference type="AlphaFoldDB" id="A0A840QKM0"/>
<keyword evidence="2 5" id="KW-0238">DNA-binding</keyword>
<dbReference type="GO" id="GO:0003700">
    <property type="term" value="F:DNA-binding transcription factor activity"/>
    <property type="evidence" value="ECO:0007669"/>
    <property type="project" value="InterPro"/>
</dbReference>